<evidence type="ECO:0000313" key="8">
    <source>
        <dbReference type="Proteomes" id="UP001488838"/>
    </source>
</evidence>
<keyword evidence="3" id="KW-0963">Cytoplasm</keyword>
<dbReference type="AlphaFoldDB" id="A0AAW0HC85"/>
<dbReference type="InterPro" id="IPR023795">
    <property type="entry name" value="Serpin_CS"/>
</dbReference>
<reference evidence="7 8" key="1">
    <citation type="journal article" date="2023" name="bioRxiv">
        <title>Conserved and derived expression patterns and positive selection on dental genes reveal complex evolutionary context of ever-growing rodent molars.</title>
        <authorList>
            <person name="Calamari Z.T."/>
            <person name="Song A."/>
            <person name="Cohen E."/>
            <person name="Akter M."/>
            <person name="Roy R.D."/>
            <person name="Hallikas O."/>
            <person name="Christensen M.M."/>
            <person name="Li P."/>
            <person name="Marangoni P."/>
            <person name="Jernvall J."/>
            <person name="Klein O.D."/>
        </authorList>
    </citation>
    <scope>NUCLEOTIDE SEQUENCE [LARGE SCALE GENOMIC DNA]</scope>
    <source>
        <strain evidence="7">V071</strain>
    </source>
</reference>
<dbReference type="InterPro" id="IPR042178">
    <property type="entry name" value="Serpin_sf_1"/>
</dbReference>
<keyword evidence="4" id="KW-0646">Protease inhibitor</keyword>
<dbReference type="Proteomes" id="UP001488838">
    <property type="component" value="Unassembled WGS sequence"/>
</dbReference>
<dbReference type="GO" id="GO:0004867">
    <property type="term" value="F:serine-type endopeptidase inhibitor activity"/>
    <property type="evidence" value="ECO:0007669"/>
    <property type="project" value="UniProtKB-KW"/>
</dbReference>
<dbReference type="PANTHER" id="PTHR11461:SF186">
    <property type="entry name" value="SERPIN B4"/>
    <property type="match status" value="1"/>
</dbReference>
<evidence type="ECO:0000256" key="5">
    <source>
        <dbReference type="ARBA" id="ARBA00022900"/>
    </source>
</evidence>
<feature type="domain" description="Serpin" evidence="6">
    <location>
        <begin position="25"/>
        <end position="401"/>
    </location>
</feature>
<dbReference type="SMART" id="SM00093">
    <property type="entry name" value="SERPIN"/>
    <property type="match status" value="1"/>
</dbReference>
<keyword evidence="8" id="KW-1185">Reference proteome</keyword>
<dbReference type="GO" id="GO:0005829">
    <property type="term" value="C:cytosol"/>
    <property type="evidence" value="ECO:0007669"/>
    <property type="project" value="UniProtKB-ARBA"/>
</dbReference>
<dbReference type="SUPFAM" id="SSF56574">
    <property type="entry name" value="Serpins"/>
    <property type="match status" value="1"/>
</dbReference>
<organism evidence="7 8">
    <name type="scientific">Myodes glareolus</name>
    <name type="common">Bank vole</name>
    <name type="synonym">Clethrionomys glareolus</name>
    <dbReference type="NCBI Taxonomy" id="447135"/>
    <lineage>
        <taxon>Eukaryota</taxon>
        <taxon>Metazoa</taxon>
        <taxon>Chordata</taxon>
        <taxon>Craniata</taxon>
        <taxon>Vertebrata</taxon>
        <taxon>Euteleostomi</taxon>
        <taxon>Mammalia</taxon>
        <taxon>Eutheria</taxon>
        <taxon>Euarchontoglires</taxon>
        <taxon>Glires</taxon>
        <taxon>Rodentia</taxon>
        <taxon>Myomorpha</taxon>
        <taxon>Muroidea</taxon>
        <taxon>Cricetidae</taxon>
        <taxon>Arvicolinae</taxon>
        <taxon>Myodes</taxon>
    </lineage>
</organism>
<dbReference type="InterPro" id="IPR036186">
    <property type="entry name" value="Serpin_sf"/>
</dbReference>
<comment type="subcellular location">
    <subcellularLocation>
        <location evidence="1">Cytoplasm</location>
    </subcellularLocation>
</comment>
<dbReference type="Pfam" id="PF00079">
    <property type="entry name" value="Serpin"/>
    <property type="match status" value="1"/>
</dbReference>
<dbReference type="FunFam" id="2.30.39.10:FF:000071">
    <property type="entry name" value="Serpin B3"/>
    <property type="match status" value="1"/>
</dbReference>
<dbReference type="Gene3D" id="2.30.39.10">
    <property type="entry name" value="Alpha-1-antitrypsin, domain 1"/>
    <property type="match status" value="1"/>
</dbReference>
<dbReference type="GO" id="GO:0005615">
    <property type="term" value="C:extracellular space"/>
    <property type="evidence" value="ECO:0007669"/>
    <property type="project" value="InterPro"/>
</dbReference>
<dbReference type="EMBL" id="JBBHLL010000581">
    <property type="protein sequence ID" value="KAK7799976.1"/>
    <property type="molecule type" value="Genomic_DNA"/>
</dbReference>
<dbReference type="PROSITE" id="PS00284">
    <property type="entry name" value="SERPIN"/>
    <property type="match status" value="1"/>
</dbReference>
<evidence type="ECO:0000256" key="4">
    <source>
        <dbReference type="ARBA" id="ARBA00022690"/>
    </source>
</evidence>
<dbReference type="InterPro" id="IPR042185">
    <property type="entry name" value="Serpin_sf_2"/>
</dbReference>
<keyword evidence="5" id="KW-0722">Serine protease inhibitor</keyword>
<dbReference type="InterPro" id="IPR023796">
    <property type="entry name" value="Serpin_dom"/>
</dbReference>
<dbReference type="InterPro" id="IPR000215">
    <property type="entry name" value="Serpin_fam"/>
</dbReference>
<accession>A0AAW0HC85</accession>
<evidence type="ECO:0000256" key="1">
    <source>
        <dbReference type="ARBA" id="ARBA00004496"/>
    </source>
</evidence>
<proteinExistence type="inferred from homology"/>
<dbReference type="PANTHER" id="PTHR11461">
    <property type="entry name" value="SERINE PROTEASE INHIBITOR, SERPIN"/>
    <property type="match status" value="1"/>
</dbReference>
<protein>
    <recommendedName>
        <fullName evidence="6">Serpin domain-containing protein</fullName>
    </recommendedName>
</protein>
<comment type="similarity">
    <text evidence="2">Belongs to the serpin family. Ov-serpin subfamily.</text>
</comment>
<comment type="caution">
    <text evidence="7">The sequence shown here is derived from an EMBL/GenBank/DDBJ whole genome shotgun (WGS) entry which is preliminary data.</text>
</comment>
<evidence type="ECO:0000313" key="7">
    <source>
        <dbReference type="EMBL" id="KAK7799976.1"/>
    </source>
</evidence>
<gene>
    <name evidence="7" type="ORF">U0070_022911</name>
</gene>
<dbReference type="GO" id="GO:0002020">
    <property type="term" value="F:protease binding"/>
    <property type="evidence" value="ECO:0007669"/>
    <property type="project" value="UniProtKB-ARBA"/>
</dbReference>
<sequence>MCSSDESDLRITMHLLAEATTKFTLELYQQLRETKDNIFYSPISIMTALGMLQLGAKGNTRQQIEKVLQFSGATKKTAEKSADCHDETSENVHHQFQKLMTQLNKSHGAYDLKAANGIYGAKEFPFLQEFLEDIRKFYQASVESLDFVHAAGESEKKINSWVESQTNGKIKDLFPNGSLSSSTILVLVNAVYFKGQWDHKFDEKHTREGKFWLNEKTSKSVQMMIQTNEFNFNRLEDVQAKILEIPYKGKELSMFILLPNETNGLKKLEDNLTADKLIEWTSPQNMDMVEVQLSLPRFKVEEKYDLPAPLEHMGMVDAFIAQKADFSGISDNQDLVVSKVLHKSFVEVNEEGTEAAAATGVEVSLTSAMITEDFSCDHPFLFLIKHKKMNSILFFGKMSSP</sequence>
<evidence type="ECO:0000256" key="2">
    <source>
        <dbReference type="ARBA" id="ARBA00006426"/>
    </source>
</evidence>
<dbReference type="FunFam" id="3.30.497.10:FF:000004">
    <property type="entry name" value="Serpin family B member 1"/>
    <property type="match status" value="1"/>
</dbReference>
<evidence type="ECO:0000256" key="3">
    <source>
        <dbReference type="ARBA" id="ARBA00022490"/>
    </source>
</evidence>
<evidence type="ECO:0000259" key="6">
    <source>
        <dbReference type="SMART" id="SM00093"/>
    </source>
</evidence>
<name>A0AAW0HC85_MYOGA</name>
<dbReference type="Gene3D" id="3.30.497.10">
    <property type="entry name" value="Antithrombin, subunit I, domain 2"/>
    <property type="match status" value="1"/>
</dbReference>